<dbReference type="GO" id="GO:0010181">
    <property type="term" value="F:FMN binding"/>
    <property type="evidence" value="ECO:0007669"/>
    <property type="project" value="InterPro"/>
</dbReference>
<gene>
    <name evidence="7" type="ORF">S01H4_39233</name>
</gene>
<dbReference type="InterPro" id="IPR010209">
    <property type="entry name" value="Ion_transpt_RnfG/RsxG"/>
</dbReference>
<accession>X1DMR0</accession>
<dbReference type="InterPro" id="IPR007329">
    <property type="entry name" value="FMN-bd"/>
</dbReference>
<organism evidence="7">
    <name type="scientific">marine sediment metagenome</name>
    <dbReference type="NCBI Taxonomy" id="412755"/>
    <lineage>
        <taxon>unclassified sequences</taxon>
        <taxon>metagenomes</taxon>
        <taxon>ecological metagenomes</taxon>
    </lineage>
</organism>
<evidence type="ECO:0000256" key="3">
    <source>
        <dbReference type="ARBA" id="ARBA00022630"/>
    </source>
</evidence>
<feature type="domain" description="FMN-binding" evidence="6">
    <location>
        <begin position="1"/>
        <end position="65"/>
    </location>
</feature>
<keyword evidence="3" id="KW-0285">Flavoprotein</keyword>
<dbReference type="EMBL" id="BART01021227">
    <property type="protein sequence ID" value="GAG97721.1"/>
    <property type="molecule type" value="Genomic_DNA"/>
</dbReference>
<evidence type="ECO:0000256" key="4">
    <source>
        <dbReference type="ARBA" id="ARBA00022643"/>
    </source>
</evidence>
<dbReference type="GO" id="GO:0009055">
    <property type="term" value="F:electron transfer activity"/>
    <property type="evidence" value="ECO:0007669"/>
    <property type="project" value="InterPro"/>
</dbReference>
<evidence type="ECO:0000256" key="2">
    <source>
        <dbReference type="ARBA" id="ARBA00022553"/>
    </source>
</evidence>
<protein>
    <recommendedName>
        <fullName evidence="6">FMN-binding domain-containing protein</fullName>
    </recommendedName>
</protein>
<keyword evidence="1" id="KW-0813">Transport</keyword>
<sequence length="89" mass="9373">LSHAETPGLGSLIADESWKGIFQGRSLDDTNFKVKKDGGDIDQLTGATISPRAVSGAVEKGLIWFRENREAVLDAAAGEKPVTTSGETS</sequence>
<dbReference type="SMART" id="SM00900">
    <property type="entry name" value="FMN_bind"/>
    <property type="match status" value="1"/>
</dbReference>
<comment type="caution">
    <text evidence="7">The sequence shown here is derived from an EMBL/GenBank/DDBJ whole genome shotgun (WGS) entry which is preliminary data.</text>
</comment>
<dbReference type="Pfam" id="PF04205">
    <property type="entry name" value="FMN_bind"/>
    <property type="match status" value="1"/>
</dbReference>
<dbReference type="GO" id="GO:0005886">
    <property type="term" value="C:plasma membrane"/>
    <property type="evidence" value="ECO:0007669"/>
    <property type="project" value="InterPro"/>
</dbReference>
<dbReference type="AlphaFoldDB" id="X1DMR0"/>
<evidence type="ECO:0000259" key="6">
    <source>
        <dbReference type="SMART" id="SM00900"/>
    </source>
</evidence>
<dbReference type="PANTHER" id="PTHR36118">
    <property type="entry name" value="ION-TRANSLOCATING OXIDOREDUCTASE COMPLEX SUBUNIT G"/>
    <property type="match status" value="1"/>
</dbReference>
<keyword evidence="4" id="KW-0288">FMN</keyword>
<evidence type="ECO:0000256" key="5">
    <source>
        <dbReference type="ARBA" id="ARBA00022982"/>
    </source>
</evidence>
<proteinExistence type="predicted"/>
<dbReference type="PANTHER" id="PTHR36118:SF1">
    <property type="entry name" value="ION-TRANSLOCATING OXIDOREDUCTASE COMPLEX SUBUNIT G"/>
    <property type="match status" value="1"/>
</dbReference>
<name>X1DMR0_9ZZZZ</name>
<keyword evidence="2" id="KW-0597">Phosphoprotein</keyword>
<evidence type="ECO:0000313" key="7">
    <source>
        <dbReference type="EMBL" id="GAG97721.1"/>
    </source>
</evidence>
<evidence type="ECO:0000256" key="1">
    <source>
        <dbReference type="ARBA" id="ARBA00022448"/>
    </source>
</evidence>
<keyword evidence="5" id="KW-0249">Electron transport</keyword>
<feature type="non-terminal residue" evidence="7">
    <location>
        <position position="1"/>
    </location>
</feature>
<dbReference type="GO" id="GO:0022900">
    <property type="term" value="P:electron transport chain"/>
    <property type="evidence" value="ECO:0007669"/>
    <property type="project" value="InterPro"/>
</dbReference>
<reference evidence="7" key="1">
    <citation type="journal article" date="2014" name="Front. Microbiol.">
        <title>High frequency of phylogenetically diverse reductive dehalogenase-homologous genes in deep subseafloor sedimentary metagenomes.</title>
        <authorList>
            <person name="Kawai M."/>
            <person name="Futagami T."/>
            <person name="Toyoda A."/>
            <person name="Takaki Y."/>
            <person name="Nishi S."/>
            <person name="Hori S."/>
            <person name="Arai W."/>
            <person name="Tsubouchi T."/>
            <person name="Morono Y."/>
            <person name="Uchiyama I."/>
            <person name="Ito T."/>
            <person name="Fujiyama A."/>
            <person name="Inagaki F."/>
            <person name="Takami H."/>
        </authorList>
    </citation>
    <scope>NUCLEOTIDE SEQUENCE</scope>
    <source>
        <strain evidence="7">Expedition CK06-06</strain>
    </source>
</reference>